<reference evidence="2" key="1">
    <citation type="submission" date="2020-10" db="EMBL/GenBank/DDBJ databases">
        <authorList>
            <person name="Gilroy R."/>
        </authorList>
    </citation>
    <scope>NUCLEOTIDE SEQUENCE</scope>
    <source>
        <strain evidence="2">10192</strain>
    </source>
</reference>
<reference evidence="2" key="2">
    <citation type="journal article" date="2021" name="PeerJ">
        <title>Extensive microbial diversity within the chicken gut microbiome revealed by metagenomics and culture.</title>
        <authorList>
            <person name="Gilroy R."/>
            <person name="Ravi A."/>
            <person name="Getino M."/>
            <person name="Pursley I."/>
            <person name="Horton D.L."/>
            <person name="Alikhan N.F."/>
            <person name="Baker D."/>
            <person name="Gharbi K."/>
            <person name="Hall N."/>
            <person name="Watson M."/>
            <person name="Adriaenssens E.M."/>
            <person name="Foster-Nyarko E."/>
            <person name="Jarju S."/>
            <person name="Secka A."/>
            <person name="Antonio M."/>
            <person name="Oren A."/>
            <person name="Chaudhuri R.R."/>
            <person name="La Ragione R."/>
            <person name="Hildebrand F."/>
            <person name="Pallen M.J."/>
        </authorList>
    </citation>
    <scope>NUCLEOTIDE SEQUENCE</scope>
    <source>
        <strain evidence="2">10192</strain>
    </source>
</reference>
<feature type="compositionally biased region" description="Polar residues" evidence="1">
    <location>
        <begin position="9"/>
        <end position="20"/>
    </location>
</feature>
<dbReference type="AlphaFoldDB" id="A0A9D9GYT3"/>
<sequence>MKKRKDGCMSTSISAVNAGSSAAGEAVQKKSTLSSSTQNELEALGITATDGMTESEARQKIAQAKAEQNAQNGEQQGNSSESEILADAKTLAAQVGVPVSGDADVSEILDDIGAELEMLLEEAENNPAILSQLSSFLSQLTNLDDQYDSLQSAQSGMYNAMNMVSTNNKIALGLT</sequence>
<evidence type="ECO:0000313" key="2">
    <source>
        <dbReference type="EMBL" id="MBO8429784.1"/>
    </source>
</evidence>
<protein>
    <submittedName>
        <fullName evidence="2">Uncharacterized protein</fullName>
    </submittedName>
</protein>
<evidence type="ECO:0000313" key="3">
    <source>
        <dbReference type="Proteomes" id="UP000823632"/>
    </source>
</evidence>
<organism evidence="2 3">
    <name type="scientific">Candidatus Scatousia excrementipullorum</name>
    <dbReference type="NCBI Taxonomy" id="2840936"/>
    <lineage>
        <taxon>Bacteria</taxon>
        <taxon>Candidatus Scatousia</taxon>
    </lineage>
</organism>
<dbReference type="EMBL" id="JADIND010000004">
    <property type="protein sequence ID" value="MBO8429784.1"/>
    <property type="molecule type" value="Genomic_DNA"/>
</dbReference>
<dbReference type="Proteomes" id="UP000823632">
    <property type="component" value="Unassembled WGS sequence"/>
</dbReference>
<evidence type="ECO:0000256" key="1">
    <source>
        <dbReference type="SAM" id="MobiDB-lite"/>
    </source>
</evidence>
<name>A0A9D9GYT3_9BACT</name>
<comment type="caution">
    <text evidence="2">The sequence shown here is derived from an EMBL/GenBank/DDBJ whole genome shotgun (WGS) entry which is preliminary data.</text>
</comment>
<gene>
    <name evidence="2" type="ORF">IAC76_00185</name>
</gene>
<feature type="compositionally biased region" description="Low complexity" evidence="1">
    <location>
        <begin position="60"/>
        <end position="77"/>
    </location>
</feature>
<accession>A0A9D9GYT3</accession>
<feature type="region of interest" description="Disordered" evidence="1">
    <location>
        <begin position="1"/>
        <end position="85"/>
    </location>
</feature>
<feature type="compositionally biased region" description="Polar residues" evidence="1">
    <location>
        <begin position="29"/>
        <end position="40"/>
    </location>
</feature>
<proteinExistence type="predicted"/>